<reference evidence="8 9" key="1">
    <citation type="submission" date="2017-07" db="EMBL/GenBank/DDBJ databases">
        <title>First draft Genome Sequence of Nocardia cerradoensis isolated from human infection.</title>
        <authorList>
            <person name="Carrasco G."/>
        </authorList>
    </citation>
    <scope>NUCLEOTIDE SEQUENCE [LARGE SCALE GENOMIC DNA]</scope>
    <source>
        <strain evidence="8 9">CNM20130759</strain>
    </source>
</reference>
<dbReference type="Pfam" id="PF00108">
    <property type="entry name" value="Thiolase_N"/>
    <property type="match status" value="1"/>
</dbReference>
<dbReference type="InterPro" id="IPR020616">
    <property type="entry name" value="Thiolase_N"/>
</dbReference>
<feature type="active site" description="Acyl-thioester intermediate" evidence="4">
    <location>
        <position position="97"/>
    </location>
</feature>
<dbReference type="RefSeq" id="WP_039777767.1">
    <property type="nucleotide sequence ID" value="NZ_JAAXOR010000001.1"/>
</dbReference>
<dbReference type="PROSITE" id="PS00737">
    <property type="entry name" value="THIOLASE_2"/>
    <property type="match status" value="1"/>
</dbReference>
<evidence type="ECO:0000313" key="8">
    <source>
        <dbReference type="EMBL" id="OXR42068.1"/>
    </source>
</evidence>
<dbReference type="SUPFAM" id="SSF53901">
    <property type="entry name" value="Thiolase-like"/>
    <property type="match status" value="2"/>
</dbReference>
<feature type="active site" description="Proton acceptor" evidence="4">
    <location>
        <position position="353"/>
    </location>
</feature>
<evidence type="ECO:0000259" key="6">
    <source>
        <dbReference type="Pfam" id="PF00108"/>
    </source>
</evidence>
<dbReference type="InterPro" id="IPR020617">
    <property type="entry name" value="Thiolase_C"/>
</dbReference>
<feature type="active site" description="Proton acceptor" evidence="4">
    <location>
        <position position="383"/>
    </location>
</feature>
<dbReference type="Proteomes" id="UP000215506">
    <property type="component" value="Unassembled WGS sequence"/>
</dbReference>
<comment type="caution">
    <text evidence="8">The sequence shown here is derived from an EMBL/GenBank/DDBJ whole genome shotgun (WGS) entry which is preliminary data.</text>
</comment>
<evidence type="ECO:0000256" key="5">
    <source>
        <dbReference type="RuleBase" id="RU003557"/>
    </source>
</evidence>
<evidence type="ECO:0000256" key="2">
    <source>
        <dbReference type="ARBA" id="ARBA00022679"/>
    </source>
</evidence>
<dbReference type="GO" id="GO:0003988">
    <property type="term" value="F:acetyl-CoA C-acyltransferase activity"/>
    <property type="evidence" value="ECO:0007669"/>
    <property type="project" value="UniProtKB-EC"/>
</dbReference>
<gene>
    <name evidence="8" type="primary">fadA_12</name>
    <name evidence="8" type="ORF">B7C42_05667</name>
</gene>
<accession>A0A231GZN4</accession>
<keyword evidence="9" id="KW-1185">Reference proteome</keyword>
<dbReference type="InterPro" id="IPR020613">
    <property type="entry name" value="Thiolase_CS"/>
</dbReference>
<evidence type="ECO:0000259" key="7">
    <source>
        <dbReference type="Pfam" id="PF02803"/>
    </source>
</evidence>
<evidence type="ECO:0000313" key="9">
    <source>
        <dbReference type="Proteomes" id="UP000215506"/>
    </source>
</evidence>
<feature type="domain" description="Thiolase N-terminal" evidence="6">
    <location>
        <begin position="10"/>
        <end position="265"/>
    </location>
</feature>
<sequence>MNKPTGRDAVIVGAVRTPIGRGRPGKGYYRDVHPNALLGKSFSAVLDRSGVDPAQVEDVIAGCVQQIGVQGCNIARNAWLQEGLPVEVPATTLDRQCGSGQQAVNFAAATITAGVNDVVVAGGVEHMGSVPFALGVQIQNTFGMAVTPALIERYGVIENHNLVGQGIAAEALVDMWKLSRTELDELAVRSHALAQRATENGEFDREIVEFTVDGVTHRTDEGIRPQTNLETLGTLEPVFRAGGTTTAATSSQVSDGSSAVLLMSADKAGALGLAPRARIVDQAVVGVDPNRMMLTGPIPATRKILERNGMTIDDIDVIEINEAFASVVAAWSRELKPDLERVNPRGGAMALGHPLGATGARLVTTLVHELEDTDKEFGLVTMCCGGGLGTATLIQRM</sequence>
<dbReference type="CDD" id="cd00751">
    <property type="entry name" value="thiolase"/>
    <property type="match status" value="1"/>
</dbReference>
<name>A0A231GZN4_9NOCA</name>
<evidence type="ECO:0000256" key="1">
    <source>
        <dbReference type="ARBA" id="ARBA00010982"/>
    </source>
</evidence>
<dbReference type="EC" id="2.3.1.16" evidence="8"/>
<dbReference type="PANTHER" id="PTHR43365:SF1">
    <property type="entry name" value="ACETYL-COA C-ACYLTRANSFERASE"/>
    <property type="match status" value="1"/>
</dbReference>
<evidence type="ECO:0000256" key="3">
    <source>
        <dbReference type="ARBA" id="ARBA00023315"/>
    </source>
</evidence>
<dbReference type="EMBL" id="NGAF01000015">
    <property type="protein sequence ID" value="OXR42068.1"/>
    <property type="molecule type" value="Genomic_DNA"/>
</dbReference>
<proteinExistence type="inferred from homology"/>
<dbReference type="Gene3D" id="3.40.47.10">
    <property type="match status" value="2"/>
</dbReference>
<keyword evidence="3 5" id="KW-0012">Acyltransferase</keyword>
<feature type="domain" description="Thiolase C-terminal" evidence="7">
    <location>
        <begin position="274"/>
        <end position="396"/>
    </location>
</feature>
<dbReference type="InterPro" id="IPR002155">
    <property type="entry name" value="Thiolase"/>
</dbReference>
<dbReference type="PANTHER" id="PTHR43365">
    <property type="entry name" value="BLR7806 PROTEIN"/>
    <property type="match status" value="1"/>
</dbReference>
<dbReference type="NCBIfam" id="TIGR01930">
    <property type="entry name" value="AcCoA-C-Actrans"/>
    <property type="match status" value="1"/>
</dbReference>
<protein>
    <submittedName>
        <fullName evidence="8">3-ketoacyl-CoA thiolase</fullName>
        <ecNumber evidence="8">2.3.1.16</ecNumber>
    </submittedName>
</protein>
<dbReference type="Pfam" id="PF02803">
    <property type="entry name" value="Thiolase_C"/>
    <property type="match status" value="1"/>
</dbReference>
<keyword evidence="2 5" id="KW-0808">Transferase</keyword>
<organism evidence="8 9">
    <name type="scientific">Nocardia cerradoensis</name>
    <dbReference type="NCBI Taxonomy" id="85688"/>
    <lineage>
        <taxon>Bacteria</taxon>
        <taxon>Bacillati</taxon>
        <taxon>Actinomycetota</taxon>
        <taxon>Actinomycetes</taxon>
        <taxon>Mycobacteriales</taxon>
        <taxon>Nocardiaceae</taxon>
        <taxon>Nocardia</taxon>
    </lineage>
</organism>
<dbReference type="InterPro" id="IPR020610">
    <property type="entry name" value="Thiolase_AS"/>
</dbReference>
<dbReference type="PIRSF" id="PIRSF000429">
    <property type="entry name" value="Ac-CoA_Ac_transf"/>
    <property type="match status" value="1"/>
</dbReference>
<dbReference type="PROSITE" id="PS00099">
    <property type="entry name" value="THIOLASE_3"/>
    <property type="match status" value="1"/>
</dbReference>
<dbReference type="AlphaFoldDB" id="A0A231GZN4"/>
<comment type="similarity">
    <text evidence="1 5">Belongs to the thiolase-like superfamily. Thiolase family.</text>
</comment>
<dbReference type="InterPro" id="IPR016039">
    <property type="entry name" value="Thiolase-like"/>
</dbReference>
<evidence type="ECO:0000256" key="4">
    <source>
        <dbReference type="PIRSR" id="PIRSR000429-1"/>
    </source>
</evidence>